<evidence type="ECO:0000313" key="2">
    <source>
        <dbReference type="Proteomes" id="UP001595839"/>
    </source>
</evidence>
<proteinExistence type="predicted"/>
<dbReference type="PANTHER" id="PTHR43845:SF1">
    <property type="entry name" value="BLR5969 PROTEIN"/>
    <property type="match status" value="1"/>
</dbReference>
<dbReference type="Gene3D" id="3.40.50.12780">
    <property type="entry name" value="N-terminal domain of ligase-like"/>
    <property type="match status" value="1"/>
</dbReference>
<dbReference type="InterPro" id="IPR042099">
    <property type="entry name" value="ANL_N_sf"/>
</dbReference>
<organism evidence="1 2">
    <name type="scientific">Streptomyces vulcanius</name>
    <dbReference type="NCBI Taxonomy" id="1441876"/>
    <lineage>
        <taxon>Bacteria</taxon>
        <taxon>Bacillati</taxon>
        <taxon>Actinomycetota</taxon>
        <taxon>Actinomycetes</taxon>
        <taxon>Kitasatosporales</taxon>
        <taxon>Streptomycetaceae</taxon>
        <taxon>Streptomyces</taxon>
    </lineage>
</organism>
<dbReference type="Gene3D" id="3.30.300.30">
    <property type="match status" value="1"/>
</dbReference>
<protein>
    <submittedName>
        <fullName evidence="1">Phenylacetate--CoA ligase family protein</fullName>
    </submittedName>
</protein>
<reference evidence="2" key="1">
    <citation type="journal article" date="2019" name="Int. J. Syst. Evol. Microbiol.">
        <title>The Global Catalogue of Microorganisms (GCM) 10K type strain sequencing project: providing services to taxonomists for standard genome sequencing and annotation.</title>
        <authorList>
            <consortium name="The Broad Institute Genomics Platform"/>
            <consortium name="The Broad Institute Genome Sequencing Center for Infectious Disease"/>
            <person name="Wu L."/>
            <person name="Ma J."/>
        </authorList>
    </citation>
    <scope>NUCLEOTIDE SEQUENCE [LARGE SCALE GENOMIC DNA]</scope>
    <source>
        <strain evidence="2">CGMCC 4.7177</strain>
    </source>
</reference>
<comment type="caution">
    <text evidence="1">The sequence shown here is derived from an EMBL/GenBank/DDBJ whole genome shotgun (WGS) entry which is preliminary data.</text>
</comment>
<dbReference type="GO" id="GO:0016874">
    <property type="term" value="F:ligase activity"/>
    <property type="evidence" value="ECO:0007669"/>
    <property type="project" value="UniProtKB-KW"/>
</dbReference>
<keyword evidence="2" id="KW-1185">Reference proteome</keyword>
<gene>
    <name evidence="1" type="ORF">ACFPIH_28525</name>
</gene>
<sequence>MVGDGDRDTGERYFEPLVETMPRTELRVLQEERVLELVEYAYGRSDFYRELWDAHGVHPRDIRTLEDFRARVPFITKDMIRAHRARTGDPFGGMLCVPVEELTSVSSSSGTTGDPEFFAEIWQDAPPLVTAQVRDLWELGLRPGDRVLSPPGTFRNLMDAGFQALGAVVIEVDTWMGNMAEVVEALRTYRPAYLQMMYPQMVELEHLAERTDLKEAFSSLKGASCAGQPLSRRMRERIRDDWGIDVYEYTSAADTGTAWECREHDGFHLWEDTVFAECVDVDEAGWSDVAEGDLGELVATDLDNRAAPLIRYRSEDLVRLSHDTCGCGRTHARMWVAGRRGDETVVGGRSVVLRDIWQAVEDQPETTAGVFQIVRERREVDELRLRVGFDARLTEDVDALAGRLTEAVRERTGVKPVLDLRTEEELLSTMTSVAKFPRVVKS</sequence>
<keyword evidence="1" id="KW-0436">Ligase</keyword>
<dbReference type="EMBL" id="JBHSFK010000020">
    <property type="protein sequence ID" value="MFC4503415.1"/>
    <property type="molecule type" value="Genomic_DNA"/>
</dbReference>
<dbReference type="InterPro" id="IPR045851">
    <property type="entry name" value="AMP-bd_C_sf"/>
</dbReference>
<accession>A0ABV9AVU5</accession>
<evidence type="ECO:0000313" key="1">
    <source>
        <dbReference type="EMBL" id="MFC4503415.1"/>
    </source>
</evidence>
<dbReference type="Proteomes" id="UP001595839">
    <property type="component" value="Unassembled WGS sequence"/>
</dbReference>
<dbReference type="RefSeq" id="WP_381178104.1">
    <property type="nucleotide sequence ID" value="NZ_JBHSFK010000020.1"/>
</dbReference>
<dbReference type="SUPFAM" id="SSF56801">
    <property type="entry name" value="Acetyl-CoA synthetase-like"/>
    <property type="match status" value="1"/>
</dbReference>
<dbReference type="PANTHER" id="PTHR43845">
    <property type="entry name" value="BLR5969 PROTEIN"/>
    <property type="match status" value="1"/>
</dbReference>
<name>A0ABV9AVU5_9ACTN</name>